<protein>
    <submittedName>
        <fullName evidence="1">Uncharacterized protein</fullName>
    </submittedName>
</protein>
<organism evidence="1 2">
    <name type="scientific">Halovenus aranensis</name>
    <dbReference type="NCBI Taxonomy" id="890420"/>
    <lineage>
        <taxon>Archaea</taxon>
        <taxon>Methanobacteriati</taxon>
        <taxon>Methanobacteriota</taxon>
        <taxon>Stenosarchaea group</taxon>
        <taxon>Halobacteria</taxon>
        <taxon>Halobacteriales</taxon>
        <taxon>Haloarculaceae</taxon>
        <taxon>Halovenus</taxon>
    </lineage>
</organism>
<gene>
    <name evidence="1" type="ORF">SAMN05216226_107171</name>
</gene>
<sequence length="47" mass="5836">MTNEFKRYGLTKEKTTEVSEHCMLNARRRKREKRNLFHLADNEQRLR</sequence>
<name>A0A1G8VU38_9EURY</name>
<keyword evidence="2" id="KW-1185">Reference proteome</keyword>
<proteinExistence type="predicted"/>
<accession>A0A1G8VU38</accession>
<dbReference type="AlphaFoldDB" id="A0A1G8VU38"/>
<dbReference type="EMBL" id="FNFC01000007">
    <property type="protein sequence ID" value="SDJ69621.1"/>
    <property type="molecule type" value="Genomic_DNA"/>
</dbReference>
<reference evidence="1 2" key="1">
    <citation type="submission" date="2016-10" db="EMBL/GenBank/DDBJ databases">
        <authorList>
            <person name="de Groot N.N."/>
        </authorList>
    </citation>
    <scope>NUCLEOTIDE SEQUENCE [LARGE SCALE GENOMIC DNA]</scope>
    <source>
        <strain evidence="1 2">IBRC-M10015</strain>
    </source>
</reference>
<evidence type="ECO:0000313" key="1">
    <source>
        <dbReference type="EMBL" id="SDJ69621.1"/>
    </source>
</evidence>
<dbReference type="Proteomes" id="UP000198856">
    <property type="component" value="Unassembled WGS sequence"/>
</dbReference>
<evidence type="ECO:0000313" key="2">
    <source>
        <dbReference type="Proteomes" id="UP000198856"/>
    </source>
</evidence>